<dbReference type="RefSeq" id="XP_066079596.1">
    <property type="nucleotide sequence ID" value="XM_066223499.1"/>
</dbReference>
<feature type="compositionally biased region" description="Acidic residues" evidence="1">
    <location>
        <begin position="1273"/>
        <end position="1291"/>
    </location>
</feature>
<name>A0AAX4K613_9TREE</name>
<feature type="compositionally biased region" description="Polar residues" evidence="1">
    <location>
        <begin position="1006"/>
        <end position="1025"/>
    </location>
</feature>
<feature type="compositionally biased region" description="Basic and acidic residues" evidence="1">
    <location>
        <begin position="996"/>
        <end position="1005"/>
    </location>
</feature>
<dbReference type="EMBL" id="CP144108">
    <property type="protein sequence ID" value="WWC92834.1"/>
    <property type="molecule type" value="Genomic_DNA"/>
</dbReference>
<dbReference type="InterPro" id="IPR036420">
    <property type="entry name" value="BRCT_dom_sf"/>
</dbReference>
<dbReference type="GeneID" id="91098461"/>
<feature type="region of interest" description="Disordered" evidence="1">
    <location>
        <begin position="1221"/>
        <end position="1291"/>
    </location>
</feature>
<feature type="region of interest" description="Disordered" evidence="1">
    <location>
        <begin position="1115"/>
        <end position="1153"/>
    </location>
</feature>
<feature type="region of interest" description="Disordered" evidence="1">
    <location>
        <begin position="988"/>
        <end position="1032"/>
    </location>
</feature>
<reference evidence="3 4" key="1">
    <citation type="submission" date="2024-01" db="EMBL/GenBank/DDBJ databases">
        <title>Comparative genomics of Cryptococcus and Kwoniella reveals pathogenesis evolution and contrasting modes of karyotype evolution via chromosome fusion or intercentromeric recombination.</title>
        <authorList>
            <person name="Coelho M.A."/>
            <person name="David-Palma M."/>
            <person name="Shea T."/>
            <person name="Bowers K."/>
            <person name="McGinley-Smith S."/>
            <person name="Mohammad A.W."/>
            <person name="Gnirke A."/>
            <person name="Yurkov A.M."/>
            <person name="Nowrousian M."/>
            <person name="Sun S."/>
            <person name="Cuomo C.A."/>
            <person name="Heitman J."/>
        </authorList>
    </citation>
    <scope>NUCLEOTIDE SEQUENCE [LARGE SCALE GENOMIC DNA]</scope>
    <source>
        <strain evidence="3 4">CBS 6074</strain>
    </source>
</reference>
<feature type="compositionally biased region" description="Polar residues" evidence="1">
    <location>
        <begin position="136"/>
        <end position="146"/>
    </location>
</feature>
<evidence type="ECO:0000259" key="2">
    <source>
        <dbReference type="PROSITE" id="PS50172"/>
    </source>
</evidence>
<dbReference type="PROSITE" id="PS50172">
    <property type="entry name" value="BRCT"/>
    <property type="match status" value="1"/>
</dbReference>
<dbReference type="GO" id="GO:0005654">
    <property type="term" value="C:nucleoplasm"/>
    <property type="evidence" value="ECO:0007669"/>
    <property type="project" value="TreeGrafter"/>
</dbReference>
<feature type="domain" description="BRCT" evidence="2">
    <location>
        <begin position="618"/>
        <end position="708"/>
    </location>
</feature>
<dbReference type="InterPro" id="IPR053210">
    <property type="entry name" value="ANKRD12"/>
</dbReference>
<dbReference type="SUPFAM" id="SSF52113">
    <property type="entry name" value="BRCT domain"/>
    <property type="match status" value="1"/>
</dbReference>
<dbReference type="Gene3D" id="3.40.50.10190">
    <property type="entry name" value="BRCT domain"/>
    <property type="match status" value="1"/>
</dbReference>
<feature type="compositionally biased region" description="Basic and acidic residues" evidence="1">
    <location>
        <begin position="104"/>
        <end position="127"/>
    </location>
</feature>
<dbReference type="Proteomes" id="UP001355207">
    <property type="component" value="Chromosome 11"/>
</dbReference>
<keyword evidence="4" id="KW-1185">Reference proteome</keyword>
<gene>
    <name evidence="3" type="ORF">L201_007793</name>
</gene>
<feature type="compositionally biased region" description="Acidic residues" evidence="1">
    <location>
        <begin position="1238"/>
        <end position="1250"/>
    </location>
</feature>
<evidence type="ECO:0000256" key="1">
    <source>
        <dbReference type="SAM" id="MobiDB-lite"/>
    </source>
</evidence>
<evidence type="ECO:0000313" key="3">
    <source>
        <dbReference type="EMBL" id="WWC92834.1"/>
    </source>
</evidence>
<organism evidence="3 4">
    <name type="scientific">Kwoniella dendrophila CBS 6074</name>
    <dbReference type="NCBI Taxonomy" id="1295534"/>
    <lineage>
        <taxon>Eukaryota</taxon>
        <taxon>Fungi</taxon>
        <taxon>Dikarya</taxon>
        <taxon>Basidiomycota</taxon>
        <taxon>Agaricomycotina</taxon>
        <taxon>Tremellomycetes</taxon>
        <taxon>Tremellales</taxon>
        <taxon>Cryptococcaceae</taxon>
        <taxon>Kwoniella</taxon>
    </lineage>
</organism>
<feature type="region of interest" description="Disordered" evidence="1">
    <location>
        <begin position="810"/>
        <end position="837"/>
    </location>
</feature>
<feature type="compositionally biased region" description="Polar residues" evidence="1">
    <location>
        <begin position="1122"/>
        <end position="1153"/>
    </location>
</feature>
<dbReference type="PANTHER" id="PTHR24149">
    <property type="entry name" value="ANKYRIN REPEAT DOMAIN-CONTAINING PROTEIN 12"/>
    <property type="match status" value="1"/>
</dbReference>
<dbReference type="InterPro" id="IPR001357">
    <property type="entry name" value="BRCT_dom"/>
</dbReference>
<feature type="compositionally biased region" description="Basic and acidic residues" evidence="1">
    <location>
        <begin position="191"/>
        <end position="206"/>
    </location>
</feature>
<feature type="compositionally biased region" description="Low complexity" evidence="1">
    <location>
        <begin position="816"/>
        <end position="828"/>
    </location>
</feature>
<feature type="compositionally biased region" description="Basic residues" evidence="1">
    <location>
        <begin position="207"/>
        <end position="229"/>
    </location>
</feature>
<accession>A0AAX4K613</accession>
<feature type="region of interest" description="Disordered" evidence="1">
    <location>
        <begin position="83"/>
        <end position="237"/>
    </location>
</feature>
<protein>
    <recommendedName>
        <fullName evidence="2">BRCT domain-containing protein</fullName>
    </recommendedName>
</protein>
<evidence type="ECO:0000313" key="4">
    <source>
        <dbReference type="Proteomes" id="UP001355207"/>
    </source>
</evidence>
<sequence length="1291" mass="144649">MTETSSAAGLPIAAVHPSRLALFENIDSAQFEPIPRAAASSSTVNNVQQPVDSGANSVPVRATIRKRRVPVWTLPLKPLSKTARAKKKAEEKRKAKFYGGGFRSEAEKEKDRSRARKEALRKVEKPIKEHKRVKKSTSTTQSQLQAGPSGRTVAGSTAGIEDQTQTGEADTTQTRHTSDKEKDKSKKKSGSKKESKTNHKSKDKDRSGKRKHKKDKSKKRAKSSSRGARHINGETEMDGSAQSLVAGKSAQNAIALPSSSEPEPPVSPITIDEEEERIEYGPRPPRMANATAPTNISESEAGPSTPHLYHVQYPVGGTTWNNDGDGIFMDPKTEEGIRIWIDPTLRKIREMVTRIEEEYGMISAEHYDEETQIMILHPGTTYIFDMYCHPKWLKPHLRERYRLAQKEDGDNQELWQRKVLLKDWWVDECIKAGRFLGQADNWGGCRAGGPPSDIAISTGDTTVSPAAPEQQAEGESLVEEVEQPEDGMSMQQVEVLPQISDEMEVDEVVGEIEAVEDTIDSEVVHMRDPGQDNVQPVIVDDGISLEHLRQIPVNPRALPAHVSSDNYADSDATEIAPWASSQQVNQAGPSNYQDNMLDNIRDDVDMEEDEEEEEEPVDPAKMFAGLKFWVDISYPDRSKLLGRIKAAAGSIVATYDEATHVLIHNYKFPVWNSIVEGLTKQGIWSLNISWLPKSLDRGRKLPEEESAVLNGNPFIKEAEKAKKKTQHKQLDQNSGMYHQALLPSERLAEIFQKEMYMLGRGGTMAALAAFLANKYGVYSEKKWGQLYLQYIRQEERFAYLVPNSTVKVKKESIEQSTTATSSTSTAPPKKTKVEQSRISTEDLADIFTNEASNRGEMTNAQYATYLHSKDQQYPIYPSISWLKLISEWRHKKGRFDKFQDNDSRSTPVMTNAISDSSQVQLPENSTTRVDYSNEELERIFSASETKQAAEKSSKVLGKELASKYGCFHSVTWAVMYSEWERKSGRFKVSANGNTKDSAKVNRRESTTSVSTKPNIPSPTKSNSASLAAEAEDGPGAITIEERARIFKSREEEFVRSKLTSVEIGLVLMTEYGISARATWRKHWTHWWRRGGAYAHLPATLQSTVAAKAYEEEQLPFRGVKPSGQSTDPSRYKETSMSPTKRMKQSNTKKAASYTMQEEKEMAVYISEYNGENPSTIGAWMLFANTHPGRTASAYAQHYSTYQFRIDSYKPKKDGDTVLDIDIDDLAPPSGSQAKPFVIDDDDDEEEEEQLEPPIIVLDDDDKDQDYVEIISITDDDDDDDDNNNDLDDDHP</sequence>
<dbReference type="PANTHER" id="PTHR24149:SF14">
    <property type="entry name" value="ANKYRIN REPEAT DOMAIN 12"/>
    <property type="match status" value="1"/>
</dbReference>
<proteinExistence type="predicted"/>
<feature type="compositionally biased region" description="Polar residues" evidence="1">
    <location>
        <begin position="162"/>
        <end position="175"/>
    </location>
</feature>